<keyword evidence="2" id="KW-0472">Membrane</keyword>
<dbReference type="EMBL" id="WTYV01000006">
    <property type="protein sequence ID" value="MXO72891.1"/>
    <property type="molecule type" value="Genomic_DNA"/>
</dbReference>
<evidence type="ECO:0000313" key="3">
    <source>
        <dbReference type="EMBL" id="MXO72891.1"/>
    </source>
</evidence>
<feature type="compositionally biased region" description="Basic and acidic residues" evidence="1">
    <location>
        <begin position="7"/>
        <end position="16"/>
    </location>
</feature>
<organism evidence="3 4">
    <name type="scientific">Alteraurantiacibacter buctensis</name>
    <dbReference type="NCBI Taxonomy" id="1503981"/>
    <lineage>
        <taxon>Bacteria</taxon>
        <taxon>Pseudomonadati</taxon>
        <taxon>Pseudomonadota</taxon>
        <taxon>Alphaproteobacteria</taxon>
        <taxon>Sphingomonadales</taxon>
        <taxon>Erythrobacteraceae</taxon>
        <taxon>Alteraurantiacibacter</taxon>
    </lineage>
</organism>
<feature type="transmembrane region" description="Helical" evidence="2">
    <location>
        <begin position="40"/>
        <end position="60"/>
    </location>
</feature>
<sequence>MKHHFTRHPDTGRATELDPSTFAHPEEFQREPYNPWGMRFVFAWCAFAAGLLAWGVWVLIDAVF</sequence>
<dbReference type="Proteomes" id="UP000466966">
    <property type="component" value="Unassembled WGS sequence"/>
</dbReference>
<keyword evidence="2" id="KW-0812">Transmembrane</keyword>
<evidence type="ECO:0000256" key="1">
    <source>
        <dbReference type="SAM" id="MobiDB-lite"/>
    </source>
</evidence>
<evidence type="ECO:0000313" key="4">
    <source>
        <dbReference type="Proteomes" id="UP000466966"/>
    </source>
</evidence>
<name>A0A844Z1M4_9SPHN</name>
<gene>
    <name evidence="3" type="ORF">GRI99_14760</name>
</gene>
<protein>
    <submittedName>
        <fullName evidence="3">Uncharacterized protein</fullName>
    </submittedName>
</protein>
<keyword evidence="4" id="KW-1185">Reference proteome</keyword>
<dbReference type="AlphaFoldDB" id="A0A844Z1M4"/>
<reference evidence="3 4" key="1">
    <citation type="submission" date="2019-12" db="EMBL/GenBank/DDBJ databases">
        <title>Genomic-based taxomic classification of the family Erythrobacteraceae.</title>
        <authorList>
            <person name="Xu L."/>
        </authorList>
    </citation>
    <scope>NUCLEOTIDE SEQUENCE [LARGE SCALE GENOMIC DNA]</scope>
    <source>
        <strain evidence="3 4">M0322</strain>
    </source>
</reference>
<dbReference type="RefSeq" id="WP_160772822.1">
    <property type="nucleotide sequence ID" value="NZ_WTYV01000006.1"/>
</dbReference>
<proteinExistence type="predicted"/>
<comment type="caution">
    <text evidence="3">The sequence shown here is derived from an EMBL/GenBank/DDBJ whole genome shotgun (WGS) entry which is preliminary data.</text>
</comment>
<keyword evidence="2" id="KW-1133">Transmembrane helix</keyword>
<accession>A0A844Z1M4</accession>
<evidence type="ECO:0000256" key="2">
    <source>
        <dbReference type="SAM" id="Phobius"/>
    </source>
</evidence>
<feature type="region of interest" description="Disordered" evidence="1">
    <location>
        <begin position="1"/>
        <end position="22"/>
    </location>
</feature>